<evidence type="ECO:0000313" key="5">
    <source>
        <dbReference type="EMBL" id="GGJ73297.1"/>
    </source>
</evidence>
<reference evidence="5" key="2">
    <citation type="submission" date="2020-09" db="EMBL/GenBank/DDBJ databases">
        <authorList>
            <person name="Sun Q."/>
            <person name="Ohkuma M."/>
        </authorList>
    </citation>
    <scope>NUCLEOTIDE SEQUENCE</scope>
    <source>
        <strain evidence="5">JCM 14371</strain>
    </source>
</reference>
<dbReference type="InterPro" id="IPR002177">
    <property type="entry name" value="DPS_DNA-bd"/>
</dbReference>
<evidence type="ECO:0000256" key="1">
    <source>
        <dbReference type="ARBA" id="ARBA00009497"/>
    </source>
</evidence>
<dbReference type="Gene3D" id="1.20.1260.10">
    <property type="match status" value="1"/>
</dbReference>
<dbReference type="GO" id="GO:0016722">
    <property type="term" value="F:oxidoreductase activity, acting on metal ions"/>
    <property type="evidence" value="ECO:0007669"/>
    <property type="project" value="InterPro"/>
</dbReference>
<evidence type="ECO:0000259" key="4">
    <source>
        <dbReference type="Pfam" id="PF00210"/>
    </source>
</evidence>
<dbReference type="InterPro" id="IPR023188">
    <property type="entry name" value="DPS_DNA-bd_CS"/>
</dbReference>
<evidence type="ECO:0000256" key="2">
    <source>
        <dbReference type="RuleBase" id="RU003875"/>
    </source>
</evidence>
<evidence type="ECO:0000256" key="3">
    <source>
        <dbReference type="SAM" id="MobiDB-lite"/>
    </source>
</evidence>
<dbReference type="PANTHER" id="PTHR42932">
    <property type="entry name" value="GENERAL STRESS PROTEIN 20U"/>
    <property type="match status" value="1"/>
</dbReference>
<proteinExistence type="inferred from homology"/>
<dbReference type="SUPFAM" id="SSF47240">
    <property type="entry name" value="Ferritin-like"/>
    <property type="match status" value="1"/>
</dbReference>
<dbReference type="RefSeq" id="WP_188962260.1">
    <property type="nucleotide sequence ID" value="NZ_BMOE01000004.1"/>
</dbReference>
<feature type="domain" description="Ferritin/DPS" evidence="4">
    <location>
        <begin position="58"/>
        <end position="200"/>
    </location>
</feature>
<sequence length="202" mass="22327">MTKASSKPKAAPKKAKDSNPVGKTDAAHQAGQGGTEAKFAQLVDHSYLTESGFDVVAESLQRNLATTISLYLKLKKFHWDIRGRHFRDLHLAYDDFIEKIFPGIDEQAERLVMLGGSPIAAPSDIQKYSVVDVPTTTIHDAREQLTALVDDLTRVARGYRDDSKAVDDAGDPATADMYNGILHTVDEVRWMLQAMLDDARLD</sequence>
<dbReference type="PRINTS" id="PR01346">
    <property type="entry name" value="HELNAPAPROT"/>
</dbReference>
<dbReference type="AlphaFoldDB" id="A0A917PEG2"/>
<dbReference type="InterPro" id="IPR012347">
    <property type="entry name" value="Ferritin-like"/>
</dbReference>
<dbReference type="InterPro" id="IPR009078">
    <property type="entry name" value="Ferritin-like_SF"/>
</dbReference>
<dbReference type="EMBL" id="BMOE01000004">
    <property type="protein sequence ID" value="GGJ73297.1"/>
    <property type="molecule type" value="Genomic_DNA"/>
</dbReference>
<dbReference type="CDD" id="cd01043">
    <property type="entry name" value="DPS"/>
    <property type="match status" value="1"/>
</dbReference>
<gene>
    <name evidence="5" type="primary">dps1</name>
    <name evidence="5" type="ORF">GCM10008939_17020</name>
</gene>
<comment type="caution">
    <text evidence="5">The sequence shown here is derived from an EMBL/GenBank/DDBJ whole genome shotgun (WGS) entry which is preliminary data.</text>
</comment>
<accession>A0A917PEG2</accession>
<dbReference type="PROSITE" id="PS00818">
    <property type="entry name" value="DPS_1"/>
    <property type="match status" value="1"/>
</dbReference>
<dbReference type="PANTHER" id="PTHR42932:SF2">
    <property type="entry name" value="DNA PROTECTION DURING STARVATION PROTEIN 1"/>
    <property type="match status" value="1"/>
</dbReference>
<dbReference type="InterPro" id="IPR008331">
    <property type="entry name" value="Ferritin_DPS_dom"/>
</dbReference>
<protein>
    <submittedName>
        <fullName evidence="5">DNA protection during starvation protein 1</fullName>
    </submittedName>
</protein>
<dbReference type="Pfam" id="PF00210">
    <property type="entry name" value="Ferritin"/>
    <property type="match status" value="1"/>
</dbReference>
<evidence type="ECO:0000313" key="6">
    <source>
        <dbReference type="Proteomes" id="UP000635726"/>
    </source>
</evidence>
<dbReference type="GO" id="GO:0008199">
    <property type="term" value="F:ferric iron binding"/>
    <property type="evidence" value="ECO:0007669"/>
    <property type="project" value="InterPro"/>
</dbReference>
<dbReference type="Proteomes" id="UP000635726">
    <property type="component" value="Unassembled WGS sequence"/>
</dbReference>
<comment type="similarity">
    <text evidence="1 2">Belongs to the Dps family.</text>
</comment>
<organism evidence="5 6">
    <name type="scientific">Deinococcus aquiradiocola</name>
    <dbReference type="NCBI Taxonomy" id="393059"/>
    <lineage>
        <taxon>Bacteria</taxon>
        <taxon>Thermotogati</taxon>
        <taxon>Deinococcota</taxon>
        <taxon>Deinococci</taxon>
        <taxon>Deinococcales</taxon>
        <taxon>Deinococcaceae</taxon>
        <taxon>Deinococcus</taxon>
    </lineage>
</organism>
<keyword evidence="6" id="KW-1185">Reference proteome</keyword>
<feature type="region of interest" description="Disordered" evidence="3">
    <location>
        <begin position="1"/>
        <end position="33"/>
    </location>
</feature>
<name>A0A917PEG2_9DEIO</name>
<reference evidence="5" key="1">
    <citation type="journal article" date="2014" name="Int. J. Syst. Evol. Microbiol.">
        <title>Complete genome sequence of Corynebacterium casei LMG S-19264T (=DSM 44701T), isolated from a smear-ripened cheese.</title>
        <authorList>
            <consortium name="US DOE Joint Genome Institute (JGI-PGF)"/>
            <person name="Walter F."/>
            <person name="Albersmeier A."/>
            <person name="Kalinowski J."/>
            <person name="Ruckert C."/>
        </authorList>
    </citation>
    <scope>NUCLEOTIDE SEQUENCE</scope>
    <source>
        <strain evidence="5">JCM 14371</strain>
    </source>
</reference>